<name>A0ACA9M5W2_9GLOM</name>
<accession>A0ACA9M5W2</accession>
<comment type="caution">
    <text evidence="1">The sequence shown here is derived from an EMBL/GenBank/DDBJ whole genome shotgun (WGS) entry which is preliminary data.</text>
</comment>
<protein>
    <submittedName>
        <fullName evidence="1">14867_t:CDS:1</fullName>
    </submittedName>
</protein>
<evidence type="ECO:0000313" key="2">
    <source>
        <dbReference type="Proteomes" id="UP000789702"/>
    </source>
</evidence>
<dbReference type="Proteomes" id="UP000789702">
    <property type="component" value="Unassembled WGS sequence"/>
</dbReference>
<keyword evidence="2" id="KW-1185">Reference proteome</keyword>
<dbReference type="EMBL" id="CAJVPU010007339">
    <property type="protein sequence ID" value="CAG8571493.1"/>
    <property type="molecule type" value="Genomic_DNA"/>
</dbReference>
<organism evidence="1 2">
    <name type="scientific">Dentiscutata heterogama</name>
    <dbReference type="NCBI Taxonomy" id="1316150"/>
    <lineage>
        <taxon>Eukaryota</taxon>
        <taxon>Fungi</taxon>
        <taxon>Fungi incertae sedis</taxon>
        <taxon>Mucoromycota</taxon>
        <taxon>Glomeromycotina</taxon>
        <taxon>Glomeromycetes</taxon>
        <taxon>Diversisporales</taxon>
        <taxon>Gigasporaceae</taxon>
        <taxon>Dentiscutata</taxon>
    </lineage>
</organism>
<gene>
    <name evidence="1" type="ORF">DHETER_LOCUS6080</name>
</gene>
<proteinExistence type="predicted"/>
<sequence length="444" mass="51253">MIASGVFATVVLAKTAMRARSRKRESSQSSLLFEDWNISFNLPPKLIVRCAVCWRRRTANGYWCQYCESRRFRENFSIWTSGNRFIDEFIQETQLNSIWWAGYLEWIPFKRFQNVEYIAKGGFGSIYSAIWVDGPRWEYVPNAEGFLGSMWKRKGACKVALKMLDNSKDIRPEFLHELRAHYKCLSSGLVLTCYGITQHPDTKDYMMVMDYAKQGDLTYFLRTHMANADWYRKVRELWYIAQGLKAIHDADLVHKDFHSGNILFNTFTRRPAIGDLGLCRPVNEELSNSHEKPVFGVLPYVAPEILFGKPYTKASDIYSFSMVMYEVSTLKKPYCNFAHDASLALEIAKGLRPQILEGTPKKYVELMKFCWQKDPEGRPNAAELVKKLETLMNDQEINNGVVPAMRIDEAYHPDAVYTSRALQFPNLKNAKFDSNSGDIENDTN</sequence>
<reference evidence="1" key="1">
    <citation type="submission" date="2021-06" db="EMBL/GenBank/DDBJ databases">
        <authorList>
            <person name="Kallberg Y."/>
            <person name="Tangrot J."/>
            <person name="Rosling A."/>
        </authorList>
    </citation>
    <scope>NUCLEOTIDE SEQUENCE</scope>
    <source>
        <strain evidence="1">IL203A</strain>
    </source>
</reference>
<evidence type="ECO:0000313" key="1">
    <source>
        <dbReference type="EMBL" id="CAG8571493.1"/>
    </source>
</evidence>
<feature type="non-terminal residue" evidence="1">
    <location>
        <position position="444"/>
    </location>
</feature>